<protein>
    <submittedName>
        <fullName evidence="2">Globin family profile domain-containing protein</fullName>
    </submittedName>
</protein>
<dbReference type="Proteomes" id="UP000887579">
    <property type="component" value="Unplaced"/>
</dbReference>
<evidence type="ECO:0000313" key="1">
    <source>
        <dbReference type="Proteomes" id="UP000887579"/>
    </source>
</evidence>
<reference evidence="2" key="1">
    <citation type="submission" date="2022-11" db="UniProtKB">
        <authorList>
            <consortium name="WormBaseParasite"/>
        </authorList>
    </citation>
    <scope>IDENTIFICATION</scope>
</reference>
<proteinExistence type="predicted"/>
<sequence>MFTNHPDLRVYFKGAENYTAEDVQKSERFKKQGTRILLAQFICANTYSDPVAFEAFARETTDRHRIYKMDPALWHAFWTVFVNYLSTKTTVDEETKQAWAQLGKDFGDECLAHLKRTGRAY</sequence>
<evidence type="ECO:0000313" key="2">
    <source>
        <dbReference type="WBParaSite" id="ES5_v2.g17973.t1"/>
    </source>
</evidence>
<accession>A0AC34FKW8</accession>
<dbReference type="WBParaSite" id="ES5_v2.g17973.t1">
    <property type="protein sequence ID" value="ES5_v2.g17973.t1"/>
    <property type="gene ID" value="ES5_v2.g17973"/>
</dbReference>
<name>A0AC34FKW8_9BILA</name>
<organism evidence="1 2">
    <name type="scientific">Panagrolaimus sp. ES5</name>
    <dbReference type="NCBI Taxonomy" id="591445"/>
    <lineage>
        <taxon>Eukaryota</taxon>
        <taxon>Metazoa</taxon>
        <taxon>Ecdysozoa</taxon>
        <taxon>Nematoda</taxon>
        <taxon>Chromadorea</taxon>
        <taxon>Rhabditida</taxon>
        <taxon>Tylenchina</taxon>
        <taxon>Panagrolaimomorpha</taxon>
        <taxon>Panagrolaimoidea</taxon>
        <taxon>Panagrolaimidae</taxon>
        <taxon>Panagrolaimus</taxon>
    </lineage>
</organism>